<reference evidence="3 4" key="1">
    <citation type="submission" date="2024-02" db="EMBL/GenBank/DDBJ databases">
        <authorList>
            <person name="Chen Y."/>
            <person name="Shah S."/>
            <person name="Dougan E. K."/>
            <person name="Thang M."/>
            <person name="Chan C."/>
        </authorList>
    </citation>
    <scope>NUCLEOTIDE SEQUENCE [LARGE SCALE GENOMIC DNA]</scope>
</reference>
<dbReference type="Pfam" id="PF13405">
    <property type="entry name" value="EF-hand_6"/>
    <property type="match status" value="1"/>
</dbReference>
<dbReference type="Proteomes" id="UP001642484">
    <property type="component" value="Unassembled WGS sequence"/>
</dbReference>
<dbReference type="PROSITE" id="PS50222">
    <property type="entry name" value="EF_HAND_2"/>
    <property type="match status" value="1"/>
</dbReference>
<organism evidence="3 4">
    <name type="scientific">Durusdinium trenchii</name>
    <dbReference type="NCBI Taxonomy" id="1381693"/>
    <lineage>
        <taxon>Eukaryota</taxon>
        <taxon>Sar</taxon>
        <taxon>Alveolata</taxon>
        <taxon>Dinophyceae</taxon>
        <taxon>Suessiales</taxon>
        <taxon>Symbiodiniaceae</taxon>
        <taxon>Durusdinium</taxon>
    </lineage>
</organism>
<dbReference type="PROSITE" id="PS00018">
    <property type="entry name" value="EF_HAND_1"/>
    <property type="match status" value="1"/>
</dbReference>
<feature type="domain" description="EF-hand" evidence="2">
    <location>
        <begin position="74"/>
        <end position="109"/>
    </location>
</feature>
<dbReference type="EMBL" id="CAXAMN010026916">
    <property type="protein sequence ID" value="CAK9106629.1"/>
    <property type="molecule type" value="Genomic_DNA"/>
</dbReference>
<evidence type="ECO:0000256" key="1">
    <source>
        <dbReference type="ARBA" id="ARBA00022837"/>
    </source>
</evidence>
<keyword evidence="4" id="KW-1185">Reference proteome</keyword>
<evidence type="ECO:0000259" key="2">
    <source>
        <dbReference type="PROSITE" id="PS50222"/>
    </source>
</evidence>
<evidence type="ECO:0000313" key="3">
    <source>
        <dbReference type="EMBL" id="CAK9106629.1"/>
    </source>
</evidence>
<dbReference type="SUPFAM" id="SSF47473">
    <property type="entry name" value="EF-hand"/>
    <property type="match status" value="1"/>
</dbReference>
<sequence>MFEADADVPTWYADSVENQDAASAAAKSGPAFPSASLGNQAELDEFVNTLMGCSNRQVTYSQFMAEMIAAKKADNDEVLWRMFKELDSDNNNSLDANEIRAMLQKPKVREIMADRFLA</sequence>
<proteinExistence type="predicted"/>
<accession>A0ABP0S2S0</accession>
<dbReference type="InterPro" id="IPR018247">
    <property type="entry name" value="EF_Hand_1_Ca_BS"/>
</dbReference>
<keyword evidence="1" id="KW-0106">Calcium</keyword>
<comment type="caution">
    <text evidence="3">The sequence shown here is derived from an EMBL/GenBank/DDBJ whole genome shotgun (WGS) entry which is preliminary data.</text>
</comment>
<dbReference type="InterPro" id="IPR002048">
    <property type="entry name" value="EF_hand_dom"/>
</dbReference>
<gene>
    <name evidence="3" type="ORF">CCMP2556_LOCUS49814</name>
</gene>
<name>A0ABP0S2S0_9DINO</name>
<dbReference type="InterPro" id="IPR011992">
    <property type="entry name" value="EF-hand-dom_pair"/>
</dbReference>
<dbReference type="Gene3D" id="1.10.238.10">
    <property type="entry name" value="EF-hand"/>
    <property type="match status" value="2"/>
</dbReference>
<protein>
    <recommendedName>
        <fullName evidence="2">EF-hand domain-containing protein</fullName>
    </recommendedName>
</protein>
<evidence type="ECO:0000313" key="4">
    <source>
        <dbReference type="Proteomes" id="UP001642484"/>
    </source>
</evidence>